<comment type="caution">
    <text evidence="4">The sequence shown here is derived from an EMBL/GenBank/DDBJ whole genome shotgun (WGS) entry which is preliminary data.</text>
</comment>
<evidence type="ECO:0000256" key="1">
    <source>
        <dbReference type="SAM" id="Phobius"/>
    </source>
</evidence>
<feature type="domain" description="Protein FecR C-terminal" evidence="3">
    <location>
        <begin position="317"/>
        <end position="385"/>
    </location>
</feature>
<name>A0ABW5NKF3_9SPHI</name>
<dbReference type="InterPro" id="IPR032508">
    <property type="entry name" value="FecR_C"/>
</dbReference>
<dbReference type="InterPro" id="IPR012373">
    <property type="entry name" value="Ferrdict_sens_TM"/>
</dbReference>
<dbReference type="Pfam" id="PF04773">
    <property type="entry name" value="FecR"/>
    <property type="match status" value="1"/>
</dbReference>
<keyword evidence="1" id="KW-0812">Transmembrane</keyword>
<feature type="domain" description="FecR protein" evidence="2">
    <location>
        <begin position="181"/>
        <end position="275"/>
    </location>
</feature>
<evidence type="ECO:0000259" key="3">
    <source>
        <dbReference type="Pfam" id="PF16344"/>
    </source>
</evidence>
<keyword evidence="1" id="KW-0472">Membrane</keyword>
<keyword evidence="1" id="KW-1133">Transmembrane helix</keyword>
<dbReference type="EMBL" id="JBHUMA010000006">
    <property type="protein sequence ID" value="MFD2599601.1"/>
    <property type="molecule type" value="Genomic_DNA"/>
</dbReference>
<dbReference type="RefSeq" id="WP_380869727.1">
    <property type="nucleotide sequence ID" value="NZ_JBHUMA010000006.1"/>
</dbReference>
<reference evidence="5" key="1">
    <citation type="journal article" date="2019" name="Int. J. Syst. Evol. Microbiol.">
        <title>The Global Catalogue of Microorganisms (GCM) 10K type strain sequencing project: providing services to taxonomists for standard genome sequencing and annotation.</title>
        <authorList>
            <consortium name="The Broad Institute Genomics Platform"/>
            <consortium name="The Broad Institute Genome Sequencing Center for Infectious Disease"/>
            <person name="Wu L."/>
            <person name="Ma J."/>
        </authorList>
    </citation>
    <scope>NUCLEOTIDE SEQUENCE [LARGE SCALE GENOMIC DNA]</scope>
    <source>
        <strain evidence="5">KCTC 42248</strain>
    </source>
</reference>
<accession>A0ABW5NKF3</accession>
<feature type="transmembrane region" description="Helical" evidence="1">
    <location>
        <begin position="81"/>
        <end position="101"/>
    </location>
</feature>
<dbReference type="Pfam" id="PF16344">
    <property type="entry name" value="FecR_C"/>
    <property type="match status" value="1"/>
</dbReference>
<dbReference type="Gene3D" id="2.60.120.1440">
    <property type="match status" value="1"/>
</dbReference>
<keyword evidence="5" id="KW-1185">Reference proteome</keyword>
<evidence type="ECO:0000313" key="5">
    <source>
        <dbReference type="Proteomes" id="UP001597393"/>
    </source>
</evidence>
<evidence type="ECO:0000313" key="4">
    <source>
        <dbReference type="EMBL" id="MFD2599601.1"/>
    </source>
</evidence>
<sequence length="387" mass="44001">MNRKYVKDLLKRYEEGNCSRQELDLIDLWLFRRGASDEIQLSDDEENELAARALIGLEDRLQIQLAVPAKRIPIWHKIQHLKTYVLPISAVFMVALFIWLWQTKDSHTPSEKRMANTESVAQSIATIPTSYSISVSEKEYLIDEIPLNTKFQIGDATILKLAQNRIHYMYSSNPNTEAQHTISVPSGKDLHVSLPDGSKVWMNTESTISFAESFTQQERHVALSGEAFFEVASDKAHPFLVQNADFSVKATGTQFNVRAYPNEELKTTTLVEGKVAVKDKRSAIELIPNQQWSALSSNKPIVETVDVSSVLGNRDGYFTFHQKNIREIMSEVARWYAIDVHFKGNITKEAFGGTFSRKRDVDELLDYLSVLGGFQIERQGRRVTIMP</sequence>
<dbReference type="Proteomes" id="UP001597393">
    <property type="component" value="Unassembled WGS sequence"/>
</dbReference>
<gene>
    <name evidence="4" type="ORF">ACFSQ3_11610</name>
</gene>
<dbReference type="PANTHER" id="PTHR30273">
    <property type="entry name" value="PERIPLASMIC SIGNAL SENSOR AND SIGMA FACTOR ACTIVATOR FECR-RELATED"/>
    <property type="match status" value="1"/>
</dbReference>
<dbReference type="PANTHER" id="PTHR30273:SF2">
    <property type="entry name" value="PROTEIN FECR"/>
    <property type="match status" value="1"/>
</dbReference>
<proteinExistence type="predicted"/>
<evidence type="ECO:0000259" key="2">
    <source>
        <dbReference type="Pfam" id="PF04773"/>
    </source>
</evidence>
<dbReference type="Gene3D" id="3.55.50.30">
    <property type="match status" value="1"/>
</dbReference>
<protein>
    <submittedName>
        <fullName evidence="4">FecR family protein</fullName>
    </submittedName>
</protein>
<organism evidence="4 5">
    <name type="scientific">Sphingobacterium corticis</name>
    <dbReference type="NCBI Taxonomy" id="1812823"/>
    <lineage>
        <taxon>Bacteria</taxon>
        <taxon>Pseudomonadati</taxon>
        <taxon>Bacteroidota</taxon>
        <taxon>Sphingobacteriia</taxon>
        <taxon>Sphingobacteriales</taxon>
        <taxon>Sphingobacteriaceae</taxon>
        <taxon>Sphingobacterium</taxon>
    </lineage>
</organism>
<dbReference type="InterPro" id="IPR006860">
    <property type="entry name" value="FecR"/>
</dbReference>